<evidence type="ECO:0000313" key="3">
    <source>
        <dbReference type="Proteomes" id="UP000546200"/>
    </source>
</evidence>
<accession>A0A7W9BGV1</accession>
<reference evidence="2 3" key="1">
    <citation type="submission" date="2020-08" db="EMBL/GenBank/DDBJ databases">
        <title>Genomic Encyclopedia of Type Strains, Phase IV (KMG-IV): sequencing the most valuable type-strain genomes for metagenomic binning, comparative biology and taxonomic classification.</title>
        <authorList>
            <person name="Goeker M."/>
        </authorList>
    </citation>
    <scope>NUCLEOTIDE SEQUENCE [LARGE SCALE GENOMIC DNA]</scope>
    <source>
        <strain evidence="2 3">DSM 100044</strain>
    </source>
</reference>
<evidence type="ECO:0000259" key="1">
    <source>
        <dbReference type="Pfam" id="PF09509"/>
    </source>
</evidence>
<protein>
    <recommendedName>
        <fullName evidence="1">Conserved hypothetical protein CHP02391 domain-containing protein</fullName>
    </recommendedName>
</protein>
<dbReference type="RefSeq" id="WP_184060046.1">
    <property type="nucleotide sequence ID" value="NZ_JACIJK010000012.1"/>
</dbReference>
<dbReference type="Proteomes" id="UP000546200">
    <property type="component" value="Unassembled WGS sequence"/>
</dbReference>
<feature type="domain" description="Conserved hypothetical protein CHP02391" evidence="1">
    <location>
        <begin position="245"/>
        <end position="354"/>
    </location>
</feature>
<name>A0A7W9BGV1_9SPHN</name>
<dbReference type="Pfam" id="PF09509">
    <property type="entry name" value="Hypoth_Ymh"/>
    <property type="match status" value="1"/>
</dbReference>
<dbReference type="InterPro" id="IPR012654">
    <property type="entry name" value="CHP02391"/>
</dbReference>
<gene>
    <name evidence="2" type="ORF">FHS94_003491</name>
</gene>
<comment type="caution">
    <text evidence="2">The sequence shown here is derived from an EMBL/GenBank/DDBJ whole genome shotgun (WGS) entry which is preliminary data.</text>
</comment>
<dbReference type="EMBL" id="JACIJK010000012">
    <property type="protein sequence ID" value="MBB5716621.1"/>
    <property type="molecule type" value="Genomic_DNA"/>
</dbReference>
<organism evidence="2 3">
    <name type="scientific">Sphingomonas aerophila</name>
    <dbReference type="NCBI Taxonomy" id="1344948"/>
    <lineage>
        <taxon>Bacteria</taxon>
        <taxon>Pseudomonadati</taxon>
        <taxon>Pseudomonadota</taxon>
        <taxon>Alphaproteobacteria</taxon>
        <taxon>Sphingomonadales</taxon>
        <taxon>Sphingomonadaceae</taxon>
        <taxon>Sphingomonas</taxon>
    </lineage>
</organism>
<evidence type="ECO:0000313" key="2">
    <source>
        <dbReference type="EMBL" id="MBB5716621.1"/>
    </source>
</evidence>
<proteinExistence type="predicted"/>
<keyword evidence="3" id="KW-1185">Reference proteome</keyword>
<dbReference type="AlphaFoldDB" id="A0A7W9BGV1"/>
<sequence>MARISQSDLRIVEDALGSASGYVADFTNATFSSFFAKEVGAAIYGHAYAKYGTSKGKRLRAFLEEADDAIALKALRALRAYVASTGWRPDGQSPEEHKVTGERFDELIERFSRPRESGLGQQDPLAWLVRVQRKLREIQQIAFKAYDDSNDTETKDVPDGIKQALSAHYAVLKEQLPPDFPPSAIGDMGRHIHFSDHADMRSIAGWDVPDLMAKAEKYALEAKAAEIDDDPRDVLNLIDEMFRSSVEQELSATAPDYHMLVLKCCLLLGKRFADKTGLEDDLSSYGKAFGPKSPMLLVPVDLKTATRQSQQQGAMFLFQGYRSFLRNTHAHDIAEGDRDFSLQAIVFLSMLAEVLAAATVVAETEEQPATTSASS</sequence>